<feature type="compositionally biased region" description="Polar residues" evidence="6">
    <location>
        <begin position="220"/>
        <end position="232"/>
    </location>
</feature>
<gene>
    <name evidence="9" type="ORF">BJY01DRAFT_219553</name>
</gene>
<reference evidence="9 10" key="1">
    <citation type="submission" date="2024-07" db="EMBL/GenBank/DDBJ databases">
        <title>Section-level genome sequencing and comparative genomics of Aspergillus sections Usti and Cavernicolus.</title>
        <authorList>
            <consortium name="Lawrence Berkeley National Laboratory"/>
            <person name="Nybo J.L."/>
            <person name="Vesth T.C."/>
            <person name="Theobald S."/>
            <person name="Frisvad J.C."/>
            <person name="Larsen T.O."/>
            <person name="Kjaerboelling I."/>
            <person name="Rothschild-Mancinelli K."/>
            <person name="Lyhne E.K."/>
            <person name="Kogle M.E."/>
            <person name="Barry K."/>
            <person name="Clum A."/>
            <person name="Na H."/>
            <person name="Ledsgaard L."/>
            <person name="Lin J."/>
            <person name="Lipzen A."/>
            <person name="Kuo A."/>
            <person name="Riley R."/>
            <person name="Mondo S."/>
            <person name="Labutti K."/>
            <person name="Haridas S."/>
            <person name="Pangalinan J."/>
            <person name="Salamov A.A."/>
            <person name="Simmons B.A."/>
            <person name="Magnuson J.K."/>
            <person name="Chen J."/>
            <person name="Drula E."/>
            <person name="Henrissat B."/>
            <person name="Wiebenga A."/>
            <person name="Lubbers R.J."/>
            <person name="Gomes A.C."/>
            <person name="Makela M.R."/>
            <person name="Stajich J."/>
            <person name="Grigoriev I.V."/>
            <person name="Mortensen U.H."/>
            <person name="De Vries R.P."/>
            <person name="Baker S.E."/>
            <person name="Andersen M.R."/>
        </authorList>
    </citation>
    <scope>NUCLEOTIDE SEQUENCE [LARGE SCALE GENOMIC DNA]</scope>
    <source>
        <strain evidence="9 10">CBS 123904</strain>
    </source>
</reference>
<keyword evidence="4 7" id="KW-0472">Membrane</keyword>
<dbReference type="InterPro" id="IPR052337">
    <property type="entry name" value="SAT4-like"/>
</dbReference>
<dbReference type="Pfam" id="PF20684">
    <property type="entry name" value="Fung_rhodopsin"/>
    <property type="match status" value="1"/>
</dbReference>
<dbReference type="PANTHER" id="PTHR33048">
    <property type="entry name" value="PTH11-LIKE INTEGRAL MEMBRANE PROTEIN (AFU_ORTHOLOGUE AFUA_5G11245)"/>
    <property type="match status" value="1"/>
</dbReference>
<evidence type="ECO:0000256" key="2">
    <source>
        <dbReference type="ARBA" id="ARBA00022692"/>
    </source>
</evidence>
<feature type="transmembrane region" description="Helical" evidence="7">
    <location>
        <begin position="20"/>
        <end position="37"/>
    </location>
</feature>
<dbReference type="EMBL" id="JBFXLU010000139">
    <property type="protein sequence ID" value="KAL2838976.1"/>
    <property type="molecule type" value="Genomic_DNA"/>
</dbReference>
<evidence type="ECO:0000256" key="7">
    <source>
        <dbReference type="SAM" id="Phobius"/>
    </source>
</evidence>
<dbReference type="InterPro" id="IPR049326">
    <property type="entry name" value="Rhodopsin_dom_fungi"/>
</dbReference>
<evidence type="ECO:0000256" key="4">
    <source>
        <dbReference type="ARBA" id="ARBA00023136"/>
    </source>
</evidence>
<evidence type="ECO:0000256" key="1">
    <source>
        <dbReference type="ARBA" id="ARBA00004141"/>
    </source>
</evidence>
<keyword evidence="2 7" id="KW-0812">Transmembrane</keyword>
<comment type="similarity">
    <text evidence="5">Belongs to the SAT4 family.</text>
</comment>
<comment type="subcellular location">
    <subcellularLocation>
        <location evidence="1">Membrane</location>
        <topology evidence="1">Multi-pass membrane protein</topology>
    </subcellularLocation>
</comment>
<evidence type="ECO:0000313" key="9">
    <source>
        <dbReference type="EMBL" id="KAL2838976.1"/>
    </source>
</evidence>
<feature type="transmembrane region" description="Helical" evidence="7">
    <location>
        <begin position="129"/>
        <end position="151"/>
    </location>
</feature>
<organism evidence="9 10">
    <name type="scientific">Aspergillus pseudoustus</name>
    <dbReference type="NCBI Taxonomy" id="1810923"/>
    <lineage>
        <taxon>Eukaryota</taxon>
        <taxon>Fungi</taxon>
        <taxon>Dikarya</taxon>
        <taxon>Ascomycota</taxon>
        <taxon>Pezizomycotina</taxon>
        <taxon>Eurotiomycetes</taxon>
        <taxon>Eurotiomycetidae</taxon>
        <taxon>Eurotiales</taxon>
        <taxon>Aspergillaceae</taxon>
        <taxon>Aspergillus</taxon>
        <taxon>Aspergillus subgen. Nidulantes</taxon>
    </lineage>
</organism>
<comment type="caution">
    <text evidence="9">The sequence shown here is derived from an EMBL/GenBank/DDBJ whole genome shotgun (WGS) entry which is preliminary data.</text>
</comment>
<proteinExistence type="inferred from homology"/>
<dbReference type="PANTHER" id="PTHR33048:SF47">
    <property type="entry name" value="INTEGRAL MEMBRANE PROTEIN-RELATED"/>
    <property type="match status" value="1"/>
</dbReference>
<evidence type="ECO:0000256" key="5">
    <source>
        <dbReference type="ARBA" id="ARBA00038359"/>
    </source>
</evidence>
<protein>
    <recommendedName>
        <fullName evidence="8">Rhodopsin domain-containing protein</fullName>
    </recommendedName>
</protein>
<evidence type="ECO:0000256" key="6">
    <source>
        <dbReference type="SAM" id="MobiDB-lite"/>
    </source>
</evidence>
<feature type="domain" description="Rhodopsin" evidence="8">
    <location>
        <begin position="19"/>
        <end position="192"/>
    </location>
</feature>
<feature type="transmembrane region" description="Helical" evidence="7">
    <location>
        <begin position="93"/>
        <end position="117"/>
    </location>
</feature>
<name>A0ABR4JGI6_9EURO</name>
<keyword evidence="10" id="KW-1185">Reference proteome</keyword>
<sequence>MLVPADQLVVYMKTLSSGGFLYTACITCVKLSILAFYKRLFPVKPMVLAVNIVGAVIILWCLGVFITSAVVCVPFRKLWEPTIPGTCIDLAKFYYGLQIPSILTDAIILVMPLRVVWNLKMPRAQRVMLTAIFMLGVLTLIFDIIRLIALIELSRSGADITYNQVNSSVWTCIEPCVGITAACMSNMRPLFNLLPSFPNGKLSFRSSKSGTNEEKAKTLGKNQNSESVVEIE</sequence>
<evidence type="ECO:0000313" key="10">
    <source>
        <dbReference type="Proteomes" id="UP001610446"/>
    </source>
</evidence>
<keyword evidence="3 7" id="KW-1133">Transmembrane helix</keyword>
<accession>A0ABR4JGI6</accession>
<feature type="region of interest" description="Disordered" evidence="6">
    <location>
        <begin position="207"/>
        <end position="232"/>
    </location>
</feature>
<dbReference type="Proteomes" id="UP001610446">
    <property type="component" value="Unassembled WGS sequence"/>
</dbReference>
<feature type="transmembrane region" description="Helical" evidence="7">
    <location>
        <begin position="49"/>
        <end position="73"/>
    </location>
</feature>
<evidence type="ECO:0000259" key="8">
    <source>
        <dbReference type="Pfam" id="PF20684"/>
    </source>
</evidence>
<evidence type="ECO:0000256" key="3">
    <source>
        <dbReference type="ARBA" id="ARBA00022989"/>
    </source>
</evidence>